<evidence type="ECO:0000313" key="2">
    <source>
        <dbReference type="EMBL" id="GAA3242543.1"/>
    </source>
</evidence>
<name>A0ABP6QRJ7_9ACTN</name>
<dbReference type="InterPro" id="IPR029032">
    <property type="entry name" value="AhpD-like"/>
</dbReference>
<dbReference type="InterPro" id="IPR004675">
    <property type="entry name" value="AhpD_core"/>
</dbReference>
<evidence type="ECO:0000313" key="3">
    <source>
        <dbReference type="Proteomes" id="UP001501237"/>
    </source>
</evidence>
<evidence type="ECO:0000259" key="1">
    <source>
        <dbReference type="Pfam" id="PF02627"/>
    </source>
</evidence>
<dbReference type="Proteomes" id="UP001501237">
    <property type="component" value="Unassembled WGS sequence"/>
</dbReference>
<dbReference type="EMBL" id="BAAAUV010000051">
    <property type="protein sequence ID" value="GAA3242543.1"/>
    <property type="molecule type" value="Genomic_DNA"/>
</dbReference>
<dbReference type="InterPro" id="IPR003779">
    <property type="entry name" value="CMD-like"/>
</dbReference>
<protein>
    <submittedName>
        <fullName evidence="2">Carboxymuconolactone decarboxylase family protein</fullName>
    </submittedName>
</protein>
<reference evidence="3" key="1">
    <citation type="journal article" date="2019" name="Int. J. Syst. Evol. Microbiol.">
        <title>The Global Catalogue of Microorganisms (GCM) 10K type strain sequencing project: providing services to taxonomists for standard genome sequencing and annotation.</title>
        <authorList>
            <consortium name="The Broad Institute Genomics Platform"/>
            <consortium name="The Broad Institute Genome Sequencing Center for Infectious Disease"/>
            <person name="Wu L."/>
            <person name="Ma J."/>
        </authorList>
    </citation>
    <scope>NUCLEOTIDE SEQUENCE [LARGE SCALE GENOMIC DNA]</scope>
    <source>
        <strain evidence="3">JCM 9377</strain>
    </source>
</reference>
<comment type="caution">
    <text evidence="2">The sequence shown here is derived from an EMBL/GenBank/DDBJ whole genome shotgun (WGS) entry which is preliminary data.</text>
</comment>
<dbReference type="Pfam" id="PF02627">
    <property type="entry name" value="CMD"/>
    <property type="match status" value="1"/>
</dbReference>
<feature type="domain" description="Carboxymuconolactone decarboxylase-like" evidence="1">
    <location>
        <begin position="32"/>
        <end position="111"/>
    </location>
</feature>
<dbReference type="NCBIfam" id="TIGR00778">
    <property type="entry name" value="ahpD_dom"/>
    <property type="match status" value="1"/>
</dbReference>
<sequence length="164" mass="17009">MFKAVEEAPLLDEVRTRMGRVPNMTRVMAGAPAVLEGYLGLAGALKRGALPGATSERIALAVGAANGCGYCVAAHTFTGKRVARLTDAEIEAAQAGTSADAKEAAAVAFARELTETRGNADPAAALAAGWTEEQVLEIIALVALQTLTNYVNKVAETENDWPAP</sequence>
<organism evidence="2 3">
    <name type="scientific">Actinocorallia longicatena</name>
    <dbReference type="NCBI Taxonomy" id="111803"/>
    <lineage>
        <taxon>Bacteria</taxon>
        <taxon>Bacillati</taxon>
        <taxon>Actinomycetota</taxon>
        <taxon>Actinomycetes</taxon>
        <taxon>Streptosporangiales</taxon>
        <taxon>Thermomonosporaceae</taxon>
        <taxon>Actinocorallia</taxon>
    </lineage>
</organism>
<dbReference type="SUPFAM" id="SSF69118">
    <property type="entry name" value="AhpD-like"/>
    <property type="match status" value="1"/>
</dbReference>
<gene>
    <name evidence="2" type="ORF">GCM10010468_80310</name>
</gene>
<accession>A0ABP6QRJ7</accession>
<keyword evidence="3" id="KW-1185">Reference proteome</keyword>
<dbReference type="Gene3D" id="1.20.1290.10">
    <property type="entry name" value="AhpD-like"/>
    <property type="match status" value="1"/>
</dbReference>
<proteinExistence type="predicted"/>
<dbReference type="PANTHER" id="PTHR35446:SF3">
    <property type="entry name" value="CMD DOMAIN-CONTAINING PROTEIN"/>
    <property type="match status" value="1"/>
</dbReference>
<dbReference type="RefSeq" id="WP_344839826.1">
    <property type="nucleotide sequence ID" value="NZ_BAAAUV010000051.1"/>
</dbReference>
<dbReference type="PANTHER" id="PTHR35446">
    <property type="entry name" value="SI:CH211-175M2.5"/>
    <property type="match status" value="1"/>
</dbReference>